<keyword evidence="6" id="KW-1185">Reference proteome</keyword>
<evidence type="ECO:0000313" key="5">
    <source>
        <dbReference type="EMBL" id="MDC4239403.1"/>
    </source>
</evidence>
<accession>A0A9X3XHM0</accession>
<organism evidence="5 6">
    <name type="scientific">Clostridium tertium</name>
    <dbReference type="NCBI Taxonomy" id="1559"/>
    <lineage>
        <taxon>Bacteria</taxon>
        <taxon>Bacillati</taxon>
        <taxon>Bacillota</taxon>
        <taxon>Clostridia</taxon>
        <taxon>Eubacteriales</taxon>
        <taxon>Clostridiaceae</taxon>
        <taxon>Clostridium</taxon>
    </lineage>
</organism>
<name>A0A9X3XHM0_9CLOT</name>
<protein>
    <submittedName>
        <fullName evidence="5">ABC transporter ATP-binding protein</fullName>
    </submittedName>
</protein>
<evidence type="ECO:0000259" key="4">
    <source>
        <dbReference type="PROSITE" id="PS50893"/>
    </source>
</evidence>
<dbReference type="GO" id="GO:0005524">
    <property type="term" value="F:ATP binding"/>
    <property type="evidence" value="ECO:0007669"/>
    <property type="project" value="UniProtKB-KW"/>
</dbReference>
<dbReference type="InterPro" id="IPR003593">
    <property type="entry name" value="AAA+_ATPase"/>
</dbReference>
<dbReference type="PROSITE" id="PS50893">
    <property type="entry name" value="ABC_TRANSPORTER_2"/>
    <property type="match status" value="1"/>
</dbReference>
<dbReference type="CDD" id="cd03230">
    <property type="entry name" value="ABC_DR_subfamily_A"/>
    <property type="match status" value="1"/>
</dbReference>
<evidence type="ECO:0000256" key="3">
    <source>
        <dbReference type="ARBA" id="ARBA00022840"/>
    </source>
</evidence>
<dbReference type="EMBL" id="JAMRYU010000003">
    <property type="protein sequence ID" value="MDC4239403.1"/>
    <property type="molecule type" value="Genomic_DNA"/>
</dbReference>
<evidence type="ECO:0000313" key="6">
    <source>
        <dbReference type="Proteomes" id="UP001141183"/>
    </source>
</evidence>
<reference evidence="5" key="1">
    <citation type="submission" date="2022-05" db="EMBL/GenBank/DDBJ databases">
        <title>Draft genome sequence of Clostridium tertium strain CP3 isolated from Peru.</title>
        <authorList>
            <person name="Hurtado R."/>
            <person name="Lima L."/>
            <person name="Sousa T."/>
            <person name="Jaiswal A.K."/>
            <person name="Tiwari S."/>
            <person name="Maturrano L."/>
            <person name="Brenig B."/>
            <person name="Azevedo V."/>
        </authorList>
    </citation>
    <scope>NUCLEOTIDE SEQUENCE</scope>
    <source>
        <strain evidence="5">CP3</strain>
    </source>
</reference>
<feature type="domain" description="ABC transporter" evidence="4">
    <location>
        <begin position="4"/>
        <end position="229"/>
    </location>
</feature>
<sequence length="291" mass="32813">MSLIKISNLTKTYGKNKVLDNVSLTIEENKIYGLLGRNGAGKTTLLNLITNRIFPTEGEITIDNEDLIENDKVNDKIYFMTEQDLYPPSLKIKDLFKWTKEFYNNFDMDYALNLSKKFGLNVDKKFKELSTGYSSICKIIITLSSGAEILLFDEPVLGLDANHRDMFYKELVANYIDEPKTIVLSTHIIEEVSEILEKVIIIKNGKVLGDREVEGLLGEAYLVSGAAEKVDKYLEGKNCINIETIAGFKEATIIGGLTKENKKEIVELGLEISKVELQKLFIHLTGEEEAK</sequence>
<keyword evidence="3 5" id="KW-0067">ATP-binding</keyword>
<dbReference type="SMART" id="SM00382">
    <property type="entry name" value="AAA"/>
    <property type="match status" value="1"/>
</dbReference>
<dbReference type="Proteomes" id="UP001141183">
    <property type="component" value="Unassembled WGS sequence"/>
</dbReference>
<dbReference type="PANTHER" id="PTHR42939:SF1">
    <property type="entry name" value="ABC TRANSPORTER ATP-BINDING PROTEIN ALBC-RELATED"/>
    <property type="match status" value="1"/>
</dbReference>
<dbReference type="InterPro" id="IPR051782">
    <property type="entry name" value="ABC_Transporter_VariousFunc"/>
</dbReference>
<keyword evidence="2" id="KW-0547">Nucleotide-binding</keyword>
<dbReference type="GO" id="GO:0016887">
    <property type="term" value="F:ATP hydrolysis activity"/>
    <property type="evidence" value="ECO:0007669"/>
    <property type="project" value="InterPro"/>
</dbReference>
<comment type="caution">
    <text evidence="5">The sequence shown here is derived from an EMBL/GenBank/DDBJ whole genome shotgun (WGS) entry which is preliminary data.</text>
</comment>
<dbReference type="Gene3D" id="3.40.50.300">
    <property type="entry name" value="P-loop containing nucleotide triphosphate hydrolases"/>
    <property type="match status" value="1"/>
</dbReference>
<gene>
    <name evidence="5" type="ORF">NE398_04365</name>
</gene>
<dbReference type="AlphaFoldDB" id="A0A9X3XHM0"/>
<dbReference type="InterPro" id="IPR003439">
    <property type="entry name" value="ABC_transporter-like_ATP-bd"/>
</dbReference>
<evidence type="ECO:0000256" key="1">
    <source>
        <dbReference type="ARBA" id="ARBA00022448"/>
    </source>
</evidence>
<dbReference type="RefSeq" id="WP_008681400.1">
    <property type="nucleotide sequence ID" value="NZ_CABKOG010000004.1"/>
</dbReference>
<dbReference type="SUPFAM" id="SSF52540">
    <property type="entry name" value="P-loop containing nucleoside triphosphate hydrolases"/>
    <property type="match status" value="1"/>
</dbReference>
<dbReference type="Pfam" id="PF00005">
    <property type="entry name" value="ABC_tran"/>
    <property type="match status" value="1"/>
</dbReference>
<keyword evidence="1" id="KW-0813">Transport</keyword>
<dbReference type="InterPro" id="IPR027417">
    <property type="entry name" value="P-loop_NTPase"/>
</dbReference>
<proteinExistence type="predicted"/>
<evidence type="ECO:0000256" key="2">
    <source>
        <dbReference type="ARBA" id="ARBA00022741"/>
    </source>
</evidence>
<dbReference type="PANTHER" id="PTHR42939">
    <property type="entry name" value="ABC TRANSPORTER ATP-BINDING PROTEIN ALBC-RELATED"/>
    <property type="match status" value="1"/>
</dbReference>